<evidence type="ECO:0000256" key="2">
    <source>
        <dbReference type="ARBA" id="ARBA00022638"/>
    </source>
</evidence>
<dbReference type="InterPro" id="IPR023347">
    <property type="entry name" value="Lysozyme_dom_sf"/>
</dbReference>
<proteinExistence type="predicted"/>
<evidence type="ECO:0000259" key="3">
    <source>
        <dbReference type="Pfam" id="PF16754"/>
    </source>
</evidence>
<dbReference type="InterPro" id="IPR033791">
    <property type="entry name" value="Pesticin_N_RB"/>
</dbReference>
<feature type="domain" description="Pesticin translocation and receptor binding" evidence="4">
    <location>
        <begin position="17"/>
        <end position="152"/>
    </location>
</feature>
<geneLocation type="plasmid" evidence="5">
    <name>pPCP</name>
</geneLocation>
<dbReference type="InterPro" id="IPR023346">
    <property type="entry name" value="Lysozyme-like_dom_sf"/>
</dbReference>
<protein>
    <submittedName>
        <fullName evidence="5">Pesticin</fullName>
    </submittedName>
</protein>
<keyword evidence="1" id="KW-0929">Antimicrobial</keyword>
<organism evidence="5 6">
    <name type="scientific">Yersinia pestis bv. Antiqua (strain Antiqua)</name>
    <dbReference type="NCBI Taxonomy" id="360102"/>
    <lineage>
        <taxon>Bacteria</taxon>
        <taxon>Pseudomonadati</taxon>
        <taxon>Pseudomonadota</taxon>
        <taxon>Gammaproteobacteria</taxon>
        <taxon>Enterobacterales</taxon>
        <taxon>Yersiniaceae</taxon>
        <taxon>Yersinia</taxon>
    </lineage>
</organism>
<dbReference type="CDD" id="cd16902">
    <property type="entry name" value="pesticin_lyz"/>
    <property type="match status" value="1"/>
</dbReference>
<dbReference type="Pfam" id="PF21613">
    <property type="entry name" value="Pesticin_RB"/>
    <property type="match status" value="1"/>
</dbReference>
<dbReference type="GO" id="GO:0003796">
    <property type="term" value="F:lysozyme activity"/>
    <property type="evidence" value="ECO:0007669"/>
    <property type="project" value="InterPro"/>
</dbReference>
<reference evidence="5 6" key="1">
    <citation type="journal article" date="2006" name="J. Bacteriol.">
        <title>Complete genome sequence of Yersinia pestis strains Antiqua and Nepal516: evidence of gene reduction in an emerging pathogen.</title>
        <authorList>
            <person name="Chain P.S."/>
            <person name="Hu P."/>
            <person name="Malfatti S.A."/>
            <person name="Radnedge L."/>
            <person name="Larimer F."/>
            <person name="Vergez L.M."/>
            <person name="Worsham P."/>
            <person name="Chu M.C."/>
            <person name="Andersen G.L."/>
        </authorList>
    </citation>
    <scope>NUCLEOTIDE SEQUENCE [LARGE SCALE GENOMIC DNA]</scope>
    <source>
        <strain evidence="5 6">Antiqua</strain>
        <plasmid evidence="5 6">pPCP</plasmid>
    </source>
</reference>
<dbReference type="HOGENOM" id="CLU_914451_0_0_6"/>
<evidence type="ECO:0000313" key="6">
    <source>
        <dbReference type="Proteomes" id="UP000001971"/>
    </source>
</evidence>
<evidence type="ECO:0000259" key="4">
    <source>
        <dbReference type="Pfam" id="PF21613"/>
    </source>
</evidence>
<dbReference type="GO" id="GO:0031640">
    <property type="term" value="P:killing of cells of another organism"/>
    <property type="evidence" value="ECO:0007669"/>
    <property type="project" value="UniProtKB-KW"/>
</dbReference>
<dbReference type="Proteomes" id="UP000001971">
    <property type="component" value="Plasmid pPCP"/>
</dbReference>
<evidence type="ECO:0000313" key="5">
    <source>
        <dbReference type="EMBL" id="ABG16238.1"/>
    </source>
</evidence>
<dbReference type="PATRIC" id="fig|360102.15.peg.4777"/>
<sequence>MSDTMVVNGSGGVPAFLFSGSTLSSYRPNFEANSITIALPHYVDLPGRSNFKLMYIMGFPIDTEMEKDSEYSNKIRQESKISKTEGTVSYEQKITVETGQEKDGVKVYRVMVLEGTIAESIEHLDKKENEDILNNNRNRIVLADNTVINFDNISQLKEFLRRSVNIVDHDIFSSNGFEGFNPTSHFPSNPSSDYFNSTGVTFGSGVDLGQRSKQDLLNDGVPQYIADRLDGYYMLRGKEAYDKVRTAPLTLSDNEAHLLSNIYIDKFSHKIEGLFNDANIGLRFSDLPLRTRTALVSIGYQKGFKLSRTAPTVWNKVIAKDWNGLVNAFNNIVDGMSDRRKREGALVQKDIDSGLLK</sequence>
<name>A0A0E1NMK9_YERPA</name>
<dbReference type="KEGG" id="ypa:YPA_PCP0003"/>
<dbReference type="InterPro" id="IPR031922">
    <property type="entry name" value="Pesticin_C"/>
</dbReference>
<accession>A0A0E1NMK9</accession>
<dbReference type="AlphaFoldDB" id="A0A0E1NMK9"/>
<dbReference type="RefSeq" id="WP_002218509.1">
    <property type="nucleotide sequence ID" value="NC_008121.1"/>
</dbReference>
<gene>
    <name evidence="5" type="ordered locus">YPA_PCP0003</name>
</gene>
<feature type="domain" description="Pesticin C-terminal" evidence="3">
    <location>
        <begin position="167"/>
        <end position="323"/>
    </location>
</feature>
<dbReference type="CDD" id="cd12220">
    <property type="entry name" value="Pesticin_RB"/>
    <property type="match status" value="1"/>
</dbReference>
<dbReference type="SUPFAM" id="SSF53955">
    <property type="entry name" value="Lysozyme-like"/>
    <property type="match status" value="1"/>
</dbReference>
<dbReference type="GO" id="GO:0042742">
    <property type="term" value="P:defense response to bacterium"/>
    <property type="evidence" value="ECO:0007669"/>
    <property type="project" value="UniProtKB-KW"/>
</dbReference>
<dbReference type="SMR" id="A0A0E1NMK9"/>
<dbReference type="EMBL" id="CP000310">
    <property type="protein sequence ID" value="ABG16238.1"/>
    <property type="molecule type" value="Genomic_DNA"/>
</dbReference>
<dbReference type="GeneID" id="57977664"/>
<dbReference type="Gene3D" id="1.10.530.40">
    <property type="match status" value="1"/>
</dbReference>
<keyword evidence="5" id="KW-0614">Plasmid</keyword>
<keyword evidence="2" id="KW-0081">Bacteriolytic enzyme</keyword>
<dbReference type="Pfam" id="PF16754">
    <property type="entry name" value="Pesticin"/>
    <property type="match status" value="1"/>
</dbReference>
<evidence type="ECO:0000256" key="1">
    <source>
        <dbReference type="ARBA" id="ARBA00022529"/>
    </source>
</evidence>